<dbReference type="SUPFAM" id="SSF52047">
    <property type="entry name" value="RNI-like"/>
    <property type="match status" value="1"/>
</dbReference>
<sequence>MSPEPAAKRASSGGGHAVAFAGDRLSDLPDGLLHAVMSFLPAPQVVRTSVLSRRWRDLWRSTPCISIEERDFEITTGSGAGGDLDERQERWRKFEDFTTNLLLFHNNVASLDKFRLYAGTGRACALRLRDLDRWVRRGIKYRPQVIEIIISLRPRIQFPHMGASSCRLKRLHLNGFYLDNQFAELLCFGCPVLEDLVLRSCDNGFQEIKSSTLKKLVVDSCGNLSGDPVVIVAPHVAYLQLGISYGCYSNGVSIYETASLVKASIHLLCLGEAFNLKHQQRLLGNLCNVPNLQLSGFHAMAMLVEESIKFPIFANLQTLSLEQCLLDKCELDTKLDALGSFVQNAPCLEKLTLQCCMFPVESEKEGQLVRKNIILQRHDQNTFLCPKLKVIEVVYEEDHDHQLVELSWGIGRRLPNANIVLNNYFVD</sequence>
<dbReference type="Gramene" id="TraesARI2B03G00978900.2">
    <property type="protein sequence ID" value="TraesARI2B03G00978900.2"/>
    <property type="gene ID" value="TraesARI2B03G00978900"/>
</dbReference>
<dbReference type="InterPro" id="IPR053781">
    <property type="entry name" value="F-box_AtFBL13-like"/>
</dbReference>
<dbReference type="Gramene" id="TraesPARA_EIv1.0_0538290.2">
    <property type="protein sequence ID" value="TraesPARA_EIv1.0_0538290.2.CDS"/>
    <property type="gene ID" value="TraesPARA_EIv1.0_0538290"/>
</dbReference>
<dbReference type="InterPro" id="IPR032675">
    <property type="entry name" value="LRR_dom_sf"/>
</dbReference>
<organism evidence="2">
    <name type="scientific">Triticum aestivum</name>
    <name type="common">Wheat</name>
    <dbReference type="NCBI Taxonomy" id="4565"/>
    <lineage>
        <taxon>Eukaryota</taxon>
        <taxon>Viridiplantae</taxon>
        <taxon>Streptophyta</taxon>
        <taxon>Embryophyta</taxon>
        <taxon>Tracheophyta</taxon>
        <taxon>Spermatophyta</taxon>
        <taxon>Magnoliopsida</taxon>
        <taxon>Liliopsida</taxon>
        <taxon>Poales</taxon>
        <taxon>Poaceae</taxon>
        <taxon>BOP clade</taxon>
        <taxon>Pooideae</taxon>
        <taxon>Triticodae</taxon>
        <taxon>Triticeae</taxon>
        <taxon>Triticinae</taxon>
        <taxon>Triticum</taxon>
    </lineage>
</organism>
<dbReference type="AlphaFoldDB" id="A0A3B6C7Q2"/>
<dbReference type="Gramene" id="TraesMAC2B03G00961890.1">
    <property type="protein sequence ID" value="TraesMAC2B03G00961890.1"/>
    <property type="gene ID" value="TraesMAC2B03G00961890"/>
</dbReference>
<dbReference type="Pfam" id="PF00646">
    <property type="entry name" value="F-box"/>
    <property type="match status" value="1"/>
</dbReference>
<dbReference type="Gramene" id="TraesCAD_scaffold_035776_01G000200.1">
    <property type="protein sequence ID" value="TraesCAD_scaffold_035776_01G000200.1"/>
    <property type="gene ID" value="TraesCAD_scaffold_035776_01G000200"/>
</dbReference>
<dbReference type="Gramene" id="TraesRN2B0100873900.1">
    <property type="protein sequence ID" value="TraesRN2B0100873900.1"/>
    <property type="gene ID" value="TraesRN2B0100873900"/>
</dbReference>
<dbReference type="RefSeq" id="XP_044324555.1">
    <property type="nucleotide sequence ID" value="XM_044468620.1"/>
</dbReference>
<dbReference type="Gramene" id="TraesPARA_EIv1.0_0538290.3">
    <property type="protein sequence ID" value="TraesPARA_EIv1.0_0538290.3.CDS"/>
    <property type="gene ID" value="TraesPARA_EIv1.0_0538290"/>
</dbReference>
<dbReference type="Gramene" id="TraesSYM2B03G00978350.2">
    <property type="protein sequence ID" value="TraesSYM2B03G00978350.2"/>
    <property type="gene ID" value="TraesSYM2B03G00978350"/>
</dbReference>
<dbReference type="Gramene" id="TraesLDM2B03G00964920.1">
    <property type="protein sequence ID" value="TraesLDM2B03G00964920.1"/>
    <property type="gene ID" value="TraesLDM2B03G00964920"/>
</dbReference>
<dbReference type="Gramene" id="TraesSYM2B03G00978350.1">
    <property type="protein sequence ID" value="TraesSYM2B03G00978350.1"/>
    <property type="gene ID" value="TraesSYM2B03G00978350"/>
</dbReference>
<reference evidence="2" key="2">
    <citation type="submission" date="2018-10" db="UniProtKB">
        <authorList>
            <consortium name="EnsemblPlants"/>
        </authorList>
    </citation>
    <scope>IDENTIFICATION</scope>
</reference>
<dbReference type="EnsemblPlants" id="TraesCS2B02G325900.1">
    <property type="protein sequence ID" value="TraesCS2B02G325900.1"/>
    <property type="gene ID" value="TraesCS2B02G325900"/>
</dbReference>
<name>A0A3B6C7Q2_WHEAT</name>
<dbReference type="InterPro" id="IPR001810">
    <property type="entry name" value="F-box_dom"/>
</dbReference>
<dbReference type="Gramene" id="TraesPARA_EIv1.0_0538290.1">
    <property type="protein sequence ID" value="TraesPARA_EIv1.0_0538290.1.CDS"/>
    <property type="gene ID" value="TraesPARA_EIv1.0_0538290"/>
</dbReference>
<dbReference type="Gramene" id="TraesKAR2B01G0313940.4">
    <property type="protein sequence ID" value="cds.TraesKAR2B01G0313940.4"/>
    <property type="gene ID" value="TraesKAR2B01G0313940"/>
</dbReference>
<dbReference type="Gramene" id="TraesWEE_scaffold_005924_01G000200.1">
    <property type="protein sequence ID" value="TraesWEE_scaffold_005924_01G000200.1"/>
    <property type="gene ID" value="TraesWEE_scaffold_005924_01G000200"/>
</dbReference>
<dbReference type="PROSITE" id="PS50181">
    <property type="entry name" value="FBOX"/>
    <property type="match status" value="1"/>
</dbReference>
<dbReference type="InterPro" id="IPR053197">
    <property type="entry name" value="F-box_SCFL_complex_component"/>
</dbReference>
<evidence type="ECO:0000313" key="3">
    <source>
        <dbReference type="Proteomes" id="UP000019116"/>
    </source>
</evidence>
<dbReference type="Gramene" id="TraesMAC2B03G00961890.2">
    <property type="protein sequence ID" value="TraesMAC2B03G00961890.2"/>
    <property type="gene ID" value="TraesMAC2B03G00961890"/>
</dbReference>
<dbReference type="Proteomes" id="UP000019116">
    <property type="component" value="Chromosome 2B"/>
</dbReference>
<dbReference type="Gramene" id="TraesKAR2B01G0313940.1">
    <property type="protein sequence ID" value="cds.TraesKAR2B01G0313940.1"/>
    <property type="gene ID" value="TraesKAR2B01G0313940"/>
</dbReference>
<dbReference type="CDD" id="cd22160">
    <property type="entry name" value="F-box_AtFBL13-like"/>
    <property type="match status" value="1"/>
</dbReference>
<dbReference type="Gramene" id="TraesLDM2B03G00964920.2">
    <property type="protein sequence ID" value="TraesLDM2B03G00964920.2"/>
    <property type="gene ID" value="TraesLDM2B03G00964920"/>
</dbReference>
<gene>
    <name evidence="2" type="primary">LOC123045535</name>
</gene>
<keyword evidence="3" id="KW-1185">Reference proteome</keyword>
<dbReference type="Gramene" id="TraesJUL2B03G00970480.1">
    <property type="protein sequence ID" value="TraesJUL2B03G00970480.1"/>
    <property type="gene ID" value="TraesJUL2B03G00970480"/>
</dbReference>
<dbReference type="Gramene" id="TraesKAR2B01G0313940.2">
    <property type="protein sequence ID" value="cds.TraesKAR2B01G0313940.2"/>
    <property type="gene ID" value="TraesKAR2B01G0313940"/>
</dbReference>
<feature type="domain" description="F-box" evidence="1">
    <location>
        <begin position="22"/>
        <end position="58"/>
    </location>
</feature>
<proteinExistence type="predicted"/>
<dbReference type="InterPro" id="IPR036047">
    <property type="entry name" value="F-box-like_dom_sf"/>
</dbReference>
<dbReference type="Gramene" id="TraesCS2B03G0848000.1">
    <property type="protein sequence ID" value="TraesCS2B03G0848000.1.CDS"/>
    <property type="gene ID" value="TraesCS2B03G0848000"/>
</dbReference>
<dbReference type="Gramene" id="TraesJAG2B03G00963850.1">
    <property type="protein sequence ID" value="TraesJAG2B03G00963850.1"/>
    <property type="gene ID" value="TraesJAG2B03G00963850"/>
</dbReference>
<dbReference type="OMA" id="MNATRAS"/>
<accession>A0A3B6C7Q2</accession>
<dbReference type="PANTHER" id="PTHR34223:SF70">
    <property type="entry name" value="F-BOX DOMAIN-CONTAINING PROTEIN"/>
    <property type="match status" value="1"/>
</dbReference>
<dbReference type="Gene3D" id="1.20.1280.50">
    <property type="match status" value="1"/>
</dbReference>
<dbReference type="SUPFAM" id="SSF81383">
    <property type="entry name" value="F-box domain"/>
    <property type="match status" value="1"/>
</dbReference>
<dbReference type="SMART" id="SM00256">
    <property type="entry name" value="FBOX"/>
    <property type="match status" value="1"/>
</dbReference>
<evidence type="ECO:0000259" key="1">
    <source>
        <dbReference type="PROSITE" id="PS50181"/>
    </source>
</evidence>
<dbReference type="RefSeq" id="XP_044324554.1">
    <property type="nucleotide sequence ID" value="XM_044468619.1"/>
</dbReference>
<dbReference type="Gramene" id="TraesCS2B02G325900.1">
    <property type="protein sequence ID" value="TraesCS2B02G325900.1"/>
    <property type="gene ID" value="TraesCS2B02G325900"/>
</dbReference>
<dbReference type="Gramene" id="TraesARI2B03G00978900.1">
    <property type="protein sequence ID" value="TraesARI2B03G00978900.1"/>
    <property type="gene ID" value="TraesARI2B03G00978900"/>
</dbReference>
<dbReference type="OrthoDB" id="679477at2759"/>
<dbReference type="Gramene" id="TraesJAG2B03G00963850.2">
    <property type="protein sequence ID" value="TraesJAG2B03G00963850.2"/>
    <property type="gene ID" value="TraesJAG2B03G00963850"/>
</dbReference>
<dbReference type="Gramene" id="TraesNORUn03G04628070.1">
    <property type="protein sequence ID" value="TraesNORUn03G04628070.1"/>
    <property type="gene ID" value="TraesNORUn03G04628070"/>
</dbReference>
<dbReference type="Gene3D" id="3.80.10.10">
    <property type="entry name" value="Ribonuclease Inhibitor"/>
    <property type="match status" value="1"/>
</dbReference>
<evidence type="ECO:0000313" key="2">
    <source>
        <dbReference type="EnsemblPlants" id="TraesCS2B02G325900.1"/>
    </source>
</evidence>
<dbReference type="Gramene" id="TraesROB_scaffold_022264_01G000200.1">
    <property type="protein sequence ID" value="TraesROB_scaffold_022264_01G000200.1"/>
    <property type="gene ID" value="TraesROB_scaffold_022264_01G000200"/>
</dbReference>
<dbReference type="GeneID" id="123045535"/>
<dbReference type="PANTHER" id="PTHR34223">
    <property type="entry name" value="OS11G0201299 PROTEIN"/>
    <property type="match status" value="1"/>
</dbReference>
<dbReference type="Gramene" id="TraesCLE_scaffold_057864_01G000100.1">
    <property type="protein sequence ID" value="TraesCLE_scaffold_057864_01G000100.1"/>
    <property type="gene ID" value="TraesCLE_scaffold_057864_01G000100"/>
</dbReference>
<dbReference type="Gramene" id="TraesNOR2B03G00978080.1">
    <property type="protein sequence ID" value="TraesNOR2B03G00978080.1"/>
    <property type="gene ID" value="TraesNOR2B03G00978080"/>
</dbReference>
<reference evidence="2" key="1">
    <citation type="submission" date="2018-08" db="EMBL/GenBank/DDBJ databases">
        <authorList>
            <person name="Rossello M."/>
        </authorList>
    </citation>
    <scope>NUCLEOTIDE SEQUENCE [LARGE SCALE GENOMIC DNA]</scope>
    <source>
        <strain evidence="2">cv. Chinese Spring</strain>
    </source>
</reference>
<protein>
    <recommendedName>
        <fullName evidence="1">F-box domain-containing protein</fullName>
    </recommendedName>
</protein>